<sequence>MSTPSLRRSKRRASSSASQLAPGLEAPASQAASARTPRTKTSSTAAPPAKRTKVQPNPTAKESVKAPQKARKKEKQEGKGIKDIAAIEDKIRREQRALAMNAERPDIATFEMYKEPTPDCTEAMDADDLGATNSGVLGAGDIPNTLVLGTNSDKASDGGRNSPDTAEESSDNGTTEDLLDDEELKIYRELEAKMAKKRKASISN</sequence>
<protein>
    <submittedName>
        <fullName evidence="2">Uncharacterized protein</fullName>
    </submittedName>
</protein>
<name>A0A4Q2DB46_9AGAR</name>
<dbReference type="Proteomes" id="UP000290288">
    <property type="component" value="Unassembled WGS sequence"/>
</dbReference>
<gene>
    <name evidence="2" type="ORF">EST38_g9286</name>
</gene>
<dbReference type="EMBL" id="SDEE01000424">
    <property type="protein sequence ID" value="RXW16569.1"/>
    <property type="molecule type" value="Genomic_DNA"/>
</dbReference>
<dbReference type="AlphaFoldDB" id="A0A4Q2DB46"/>
<feature type="region of interest" description="Disordered" evidence="1">
    <location>
        <begin position="144"/>
        <end position="180"/>
    </location>
</feature>
<reference evidence="2 3" key="1">
    <citation type="submission" date="2019-01" db="EMBL/GenBank/DDBJ databases">
        <title>Draft genome sequence of Psathyrella aberdarensis IHI B618.</title>
        <authorList>
            <person name="Buettner E."/>
            <person name="Kellner H."/>
        </authorList>
    </citation>
    <scope>NUCLEOTIDE SEQUENCE [LARGE SCALE GENOMIC DNA]</scope>
    <source>
        <strain evidence="2 3">IHI B618</strain>
    </source>
</reference>
<comment type="caution">
    <text evidence="2">The sequence shown here is derived from an EMBL/GenBank/DDBJ whole genome shotgun (WGS) entry which is preliminary data.</text>
</comment>
<feature type="compositionally biased region" description="Basic and acidic residues" evidence="1">
    <location>
        <begin position="74"/>
        <end position="85"/>
    </location>
</feature>
<evidence type="ECO:0000256" key="1">
    <source>
        <dbReference type="SAM" id="MobiDB-lite"/>
    </source>
</evidence>
<evidence type="ECO:0000313" key="3">
    <source>
        <dbReference type="Proteomes" id="UP000290288"/>
    </source>
</evidence>
<proteinExistence type="predicted"/>
<organism evidence="2 3">
    <name type="scientific">Candolleomyces aberdarensis</name>
    <dbReference type="NCBI Taxonomy" id="2316362"/>
    <lineage>
        <taxon>Eukaryota</taxon>
        <taxon>Fungi</taxon>
        <taxon>Dikarya</taxon>
        <taxon>Basidiomycota</taxon>
        <taxon>Agaricomycotina</taxon>
        <taxon>Agaricomycetes</taxon>
        <taxon>Agaricomycetidae</taxon>
        <taxon>Agaricales</taxon>
        <taxon>Agaricineae</taxon>
        <taxon>Psathyrellaceae</taxon>
        <taxon>Candolleomyces</taxon>
    </lineage>
</organism>
<accession>A0A4Q2DB46</accession>
<evidence type="ECO:0000313" key="2">
    <source>
        <dbReference type="EMBL" id="RXW16569.1"/>
    </source>
</evidence>
<keyword evidence="3" id="KW-1185">Reference proteome</keyword>
<feature type="region of interest" description="Disordered" evidence="1">
    <location>
        <begin position="1"/>
        <end position="85"/>
    </location>
</feature>